<evidence type="ECO:0000256" key="2">
    <source>
        <dbReference type="ARBA" id="ARBA00009765"/>
    </source>
</evidence>
<dbReference type="PANTHER" id="PTHR46494">
    <property type="entry name" value="CORA FAMILY METAL ION TRANSPORTER (EUROFUNG)"/>
    <property type="match status" value="1"/>
</dbReference>
<comment type="subcellular location">
    <subcellularLocation>
        <location evidence="1">Cell membrane</location>
        <topology evidence="1">Multi-pass membrane protein</topology>
    </subcellularLocation>
</comment>
<comment type="catalytic activity">
    <reaction evidence="10">
        <text>Mg(2+)(in) = Mg(2+)(out)</text>
        <dbReference type="Rhea" id="RHEA:29827"/>
        <dbReference type="ChEBI" id="CHEBI:18420"/>
    </reaction>
</comment>
<dbReference type="Gene3D" id="3.30.460.20">
    <property type="entry name" value="CorA soluble domain-like"/>
    <property type="match status" value="1"/>
</dbReference>
<evidence type="ECO:0000256" key="8">
    <source>
        <dbReference type="ARBA" id="ARBA00023065"/>
    </source>
</evidence>
<dbReference type="GO" id="GO:0050897">
    <property type="term" value="F:cobalt ion binding"/>
    <property type="evidence" value="ECO:0007669"/>
    <property type="project" value="TreeGrafter"/>
</dbReference>
<keyword evidence="5 12" id="KW-0812">Transmembrane</keyword>
<evidence type="ECO:0000313" key="14">
    <source>
        <dbReference type="Proteomes" id="UP000605992"/>
    </source>
</evidence>
<dbReference type="EMBL" id="BOOR01000055">
    <property type="protein sequence ID" value="GII57784.1"/>
    <property type="molecule type" value="Genomic_DNA"/>
</dbReference>
<dbReference type="SUPFAM" id="SSF144083">
    <property type="entry name" value="Magnesium transport protein CorA, transmembrane region"/>
    <property type="match status" value="1"/>
</dbReference>
<dbReference type="Gene3D" id="1.20.58.340">
    <property type="entry name" value="Magnesium transport protein CorA, transmembrane region"/>
    <property type="match status" value="1"/>
</dbReference>
<accession>A0A8J3XYB6</accession>
<dbReference type="PANTHER" id="PTHR46494:SF1">
    <property type="entry name" value="CORA FAMILY METAL ION TRANSPORTER (EUROFUNG)"/>
    <property type="match status" value="1"/>
</dbReference>
<evidence type="ECO:0000256" key="9">
    <source>
        <dbReference type="ARBA" id="ARBA00023136"/>
    </source>
</evidence>
<evidence type="ECO:0000256" key="12">
    <source>
        <dbReference type="SAM" id="Phobius"/>
    </source>
</evidence>
<comment type="caution">
    <text evidence="13">The sequence shown here is derived from an EMBL/GenBank/DDBJ whole genome shotgun (WGS) entry which is preliminary data.</text>
</comment>
<feature type="transmembrane region" description="Helical" evidence="12">
    <location>
        <begin position="337"/>
        <end position="357"/>
    </location>
</feature>
<dbReference type="InterPro" id="IPR045861">
    <property type="entry name" value="CorA_cytoplasmic_dom"/>
</dbReference>
<feature type="transmembrane region" description="Helical" evidence="12">
    <location>
        <begin position="306"/>
        <end position="325"/>
    </location>
</feature>
<keyword evidence="14" id="KW-1185">Reference proteome</keyword>
<organism evidence="13 14">
    <name type="scientific">Planotetraspora thailandica</name>
    <dbReference type="NCBI Taxonomy" id="487172"/>
    <lineage>
        <taxon>Bacteria</taxon>
        <taxon>Bacillati</taxon>
        <taxon>Actinomycetota</taxon>
        <taxon>Actinomycetes</taxon>
        <taxon>Streptosporangiales</taxon>
        <taxon>Streptosporangiaceae</taxon>
        <taxon>Planotetraspora</taxon>
    </lineage>
</organism>
<dbReference type="GO" id="GO:0005886">
    <property type="term" value="C:plasma membrane"/>
    <property type="evidence" value="ECO:0007669"/>
    <property type="project" value="UniProtKB-SubCell"/>
</dbReference>
<dbReference type="Pfam" id="PF01544">
    <property type="entry name" value="CorA"/>
    <property type="match status" value="1"/>
</dbReference>
<dbReference type="InterPro" id="IPR002523">
    <property type="entry name" value="MgTranspt_CorA/ZnTranspt_ZntB"/>
</dbReference>
<keyword evidence="9 12" id="KW-0472">Membrane</keyword>
<comment type="function">
    <text evidence="11">Mediates influx of magnesium ions. Alternates between open and closed states. Activated by low cytoplasmic Mg(2+) levels. Inactive when cytoplasmic Mg(2+) levels are high.</text>
</comment>
<keyword evidence="8" id="KW-0406">Ion transport</keyword>
<evidence type="ECO:0000256" key="3">
    <source>
        <dbReference type="ARBA" id="ARBA00022448"/>
    </source>
</evidence>
<keyword evidence="3" id="KW-0813">Transport</keyword>
<evidence type="ECO:0000313" key="13">
    <source>
        <dbReference type="EMBL" id="GII57784.1"/>
    </source>
</evidence>
<evidence type="ECO:0000256" key="11">
    <source>
        <dbReference type="ARBA" id="ARBA00045497"/>
    </source>
</evidence>
<evidence type="ECO:0000256" key="5">
    <source>
        <dbReference type="ARBA" id="ARBA00022692"/>
    </source>
</evidence>
<keyword evidence="7 12" id="KW-1133">Transmembrane helix</keyword>
<evidence type="ECO:0000256" key="1">
    <source>
        <dbReference type="ARBA" id="ARBA00004651"/>
    </source>
</evidence>
<dbReference type="GO" id="GO:0015087">
    <property type="term" value="F:cobalt ion transmembrane transporter activity"/>
    <property type="evidence" value="ECO:0007669"/>
    <property type="project" value="TreeGrafter"/>
</dbReference>
<gene>
    <name evidence="13" type="primary">corA_2</name>
    <name evidence="13" type="ORF">Pth03_61730</name>
</gene>
<protein>
    <submittedName>
        <fullName evidence="13">Magnesium transport protein CorA</fullName>
    </submittedName>
</protein>
<evidence type="ECO:0000256" key="4">
    <source>
        <dbReference type="ARBA" id="ARBA00022475"/>
    </source>
</evidence>
<reference evidence="13" key="1">
    <citation type="submission" date="2021-01" db="EMBL/GenBank/DDBJ databases">
        <title>Whole genome shotgun sequence of Planotetraspora thailandica NBRC 104271.</title>
        <authorList>
            <person name="Komaki H."/>
            <person name="Tamura T."/>
        </authorList>
    </citation>
    <scope>NUCLEOTIDE SEQUENCE</scope>
    <source>
        <strain evidence="13">NBRC 104271</strain>
    </source>
</reference>
<dbReference type="Proteomes" id="UP000605992">
    <property type="component" value="Unassembled WGS sequence"/>
</dbReference>
<comment type="similarity">
    <text evidence="2">Belongs to the CorA metal ion transporter (MIT) (TC 1.A.35) family.</text>
</comment>
<dbReference type="SUPFAM" id="SSF143865">
    <property type="entry name" value="CorA soluble domain-like"/>
    <property type="match status" value="1"/>
</dbReference>
<evidence type="ECO:0000256" key="10">
    <source>
        <dbReference type="ARBA" id="ARBA00034269"/>
    </source>
</evidence>
<sequence length="363" mass="40527">MGLDCLWARLGGVNRMDVRLIGDGGVEERSAGELAALLHHGDGLVWVDIPSCDRDAAHVLSEVFGFHPMAIGDCVERNRVPKVHAYRDHVFVVLHAPERGERGHVHWVELDQFVGRNYLVTVHGPVNPAVDPETALRETRAVLARIKAGRLRPATPFELSYAVVSALIRRQEDYVEAVTSDVWRLEQRVTGGRVGDPEEFLTDLFRARHGLLAVRTMSAQSGAIYGRMSHLSGISPGGQRLVVDMADQFDRVRSVADGEREYLQGVIEFYQTTLTIKSALVGQGLNEETKRLTEASYTQNEEIKKISSWAAILFAPTLIGTVYGMNFQHMPELHWIFGYPLALSLMVLTSATLYLAFKRRGWL</sequence>
<keyword evidence="6" id="KW-0460">Magnesium</keyword>
<dbReference type="GO" id="GO:0015095">
    <property type="term" value="F:magnesium ion transmembrane transporter activity"/>
    <property type="evidence" value="ECO:0007669"/>
    <property type="project" value="TreeGrafter"/>
</dbReference>
<evidence type="ECO:0000256" key="6">
    <source>
        <dbReference type="ARBA" id="ARBA00022842"/>
    </source>
</evidence>
<dbReference type="FunFam" id="1.20.58.340:FF:000004">
    <property type="entry name" value="Magnesium transport protein CorA"/>
    <property type="match status" value="1"/>
</dbReference>
<name>A0A8J3XYB6_9ACTN</name>
<evidence type="ECO:0000256" key="7">
    <source>
        <dbReference type="ARBA" id="ARBA00022989"/>
    </source>
</evidence>
<dbReference type="CDD" id="cd12822">
    <property type="entry name" value="TmCorA-like"/>
    <property type="match status" value="1"/>
</dbReference>
<proteinExistence type="inferred from homology"/>
<dbReference type="AlphaFoldDB" id="A0A8J3XYB6"/>
<keyword evidence="4" id="KW-1003">Cell membrane</keyword>
<dbReference type="GO" id="GO:0000287">
    <property type="term" value="F:magnesium ion binding"/>
    <property type="evidence" value="ECO:0007669"/>
    <property type="project" value="TreeGrafter"/>
</dbReference>
<dbReference type="InterPro" id="IPR045863">
    <property type="entry name" value="CorA_TM1_TM2"/>
</dbReference>